<dbReference type="InterPro" id="IPR023725">
    <property type="entry name" value="Glucans_biosynth_gluTrFase_H"/>
</dbReference>
<evidence type="ECO:0000256" key="6">
    <source>
        <dbReference type="ARBA" id="ARBA00022519"/>
    </source>
</evidence>
<feature type="transmembrane region" description="Helical" evidence="12">
    <location>
        <begin position="54"/>
        <end position="73"/>
    </location>
</feature>
<dbReference type="EC" id="2.4.1.-" evidence="12"/>
<dbReference type="InterPro" id="IPR029044">
    <property type="entry name" value="Nucleotide-diphossugar_trans"/>
</dbReference>
<evidence type="ECO:0000256" key="8">
    <source>
        <dbReference type="ARBA" id="ARBA00022679"/>
    </source>
</evidence>
<keyword evidence="9 12" id="KW-0812">Transmembrane</keyword>
<comment type="pathway">
    <text evidence="2 12">Glycan metabolism; osmoregulated periplasmic glucan (OPG) biosynthesis.</text>
</comment>
<comment type="function">
    <text evidence="12">Involved in the biosynthesis of osmoregulated periplasmic glucans (OPGs).</text>
</comment>
<dbReference type="AlphaFoldDB" id="A0A7Y4H7A5"/>
<comment type="similarity">
    <text evidence="3 12">Belongs to the glycosyltransferase 2 family. OpgH subfamily.</text>
</comment>
<dbReference type="CDD" id="cd04191">
    <property type="entry name" value="Glucan_BSP_MdoH"/>
    <property type="match status" value="1"/>
</dbReference>
<organism evidence="14 15">
    <name type="scientific">Bradyrhizobium archetypum</name>
    <dbReference type="NCBI Taxonomy" id="2721160"/>
    <lineage>
        <taxon>Bacteria</taxon>
        <taxon>Pseudomonadati</taxon>
        <taxon>Pseudomonadota</taxon>
        <taxon>Alphaproteobacteria</taxon>
        <taxon>Hyphomicrobiales</taxon>
        <taxon>Nitrobacteraceae</taxon>
        <taxon>Bradyrhizobium</taxon>
    </lineage>
</organism>
<sequence length="714" mass="78644">MDTIAKGRGTTGTGGIPLNDFLPPESPTDMAVQALRRFEPPPVPDFAPMWLRRGFVLTGTAILTAGGCYEMYRVLQVGGITILEFIILGLFVLLFAWIAFSFMSALAGFFVLLFRKRDELGIDASAPLPAIHSRTAMLLPTYNEDPYRVLARLRAIYESVEQTGQGSRFDWFVLSDTTDPAVWIAEEKCFLKLRQDTGGAAALFYRHRPENTARKSGNIEEWVRRFGAGYESMLILDADSLMTGDSIVRLVAAMETHPKVALIQTLPIIVNARSLFARWQQFAGRLYGPMLAAGIAWWHGSEGNYWGHNAIIRISAFAQYAGLPELGGRKPFGGHIMSHDFIEAALMRRGGWAIHMAPTLRGSYEESPPTLSDFAARDRRWCQGNLQHLALLPTRGFHWISRLHLLTGIGSYLTAPLWLIFLIFGILVSLQAQFVRPEYFPKGYSLFPQWPAQDPVLAAWVFAGTMGILIAPKLLAFVVLVTDRDTRRKFGGGLRVFAGILAETILSGLTAPVMMIFQSSAVGEILFGRDAGWQVQRRDDGAISRHDMVATYSVPTLVGIAMAVAAYAVSLPLLLWMTPVILGLLLSIPIAMLSSSPGANHRPVLFKTPEQTAPPPVLARANELASAPHSSLACPLRELLDDARLLEAHLKNLSGQKPRKRGDVDPHLAIARAKIEDAETFEEAVGYLNQREKFAVLNAPATLTALLALPCHRA</sequence>
<dbReference type="NCBIfam" id="NF003962">
    <property type="entry name" value="PRK05454.2-5"/>
    <property type="match status" value="1"/>
</dbReference>
<evidence type="ECO:0000256" key="7">
    <source>
        <dbReference type="ARBA" id="ARBA00022676"/>
    </source>
</evidence>
<proteinExistence type="inferred from homology"/>
<reference evidence="14 15" key="1">
    <citation type="submission" date="2020-03" db="EMBL/GenBank/DDBJ databases">
        <title>Bradyrhizobium diversity isolated from nodules of Muelleranthus trifoliolatus.</title>
        <authorList>
            <person name="Klepa M."/>
            <person name="Helene L."/>
            <person name="Hungria M."/>
        </authorList>
    </citation>
    <scope>NUCLEOTIDE SEQUENCE [LARGE SCALE GENOMIC DNA]</scope>
    <source>
        <strain evidence="14 15">WSM 1744</strain>
    </source>
</reference>
<evidence type="ECO:0000256" key="5">
    <source>
        <dbReference type="ARBA" id="ARBA00022475"/>
    </source>
</evidence>
<dbReference type="GO" id="GO:0005886">
    <property type="term" value="C:plasma membrane"/>
    <property type="evidence" value="ECO:0007669"/>
    <property type="project" value="UniProtKB-SubCell"/>
</dbReference>
<accession>A0A7Y4H7A5</accession>
<dbReference type="SUPFAM" id="SSF53448">
    <property type="entry name" value="Nucleotide-diphospho-sugar transferases"/>
    <property type="match status" value="1"/>
</dbReference>
<keyword evidence="10 12" id="KW-1133">Transmembrane helix</keyword>
<dbReference type="HAMAP" id="MF_01072">
    <property type="entry name" value="MdoH_OpgH"/>
    <property type="match status" value="1"/>
</dbReference>
<evidence type="ECO:0000313" key="14">
    <source>
        <dbReference type="EMBL" id="NOJ48619.1"/>
    </source>
</evidence>
<dbReference type="InterPro" id="IPR050321">
    <property type="entry name" value="Glycosyltr_2/OpgH_subfam"/>
</dbReference>
<keyword evidence="8 12" id="KW-0808">Transferase</keyword>
<evidence type="ECO:0000256" key="3">
    <source>
        <dbReference type="ARBA" id="ARBA00009337"/>
    </source>
</evidence>
<dbReference type="UniPathway" id="UPA00637"/>
<feature type="transmembrane region" description="Helical" evidence="12">
    <location>
        <begin position="405"/>
        <end position="430"/>
    </location>
</feature>
<keyword evidence="6" id="KW-0997">Cell inner membrane</keyword>
<feature type="transmembrane region" description="Helical" evidence="12">
    <location>
        <begin position="557"/>
        <end position="586"/>
    </location>
</feature>
<dbReference type="GO" id="GO:0016758">
    <property type="term" value="F:hexosyltransferase activity"/>
    <property type="evidence" value="ECO:0007669"/>
    <property type="project" value="UniProtKB-UniRule"/>
</dbReference>
<evidence type="ECO:0000256" key="12">
    <source>
        <dbReference type="HAMAP-Rule" id="MF_01072"/>
    </source>
</evidence>
<evidence type="ECO:0000256" key="9">
    <source>
        <dbReference type="ARBA" id="ARBA00022692"/>
    </source>
</evidence>
<protein>
    <recommendedName>
        <fullName evidence="4 12">Glucans biosynthesis glucosyltransferase H</fullName>
        <ecNumber evidence="12">2.4.1.-</ecNumber>
    </recommendedName>
</protein>
<feature type="domain" description="Glycosyltransferase 2-like" evidence="13">
    <location>
        <begin position="234"/>
        <end position="457"/>
    </location>
</feature>
<dbReference type="InterPro" id="IPR001173">
    <property type="entry name" value="Glyco_trans_2-like"/>
</dbReference>
<keyword evidence="7 12" id="KW-0328">Glycosyltransferase</keyword>
<evidence type="ECO:0000256" key="2">
    <source>
        <dbReference type="ARBA" id="ARBA00005001"/>
    </source>
</evidence>
<dbReference type="Gene3D" id="3.90.550.10">
    <property type="entry name" value="Spore Coat Polysaccharide Biosynthesis Protein SpsA, Chain A"/>
    <property type="match status" value="1"/>
</dbReference>
<dbReference type="NCBIfam" id="NF003958">
    <property type="entry name" value="PRK05454.2-1"/>
    <property type="match status" value="1"/>
</dbReference>
<gene>
    <name evidence="14" type="primary">mdoH</name>
    <name evidence="12" type="synonym">opgH</name>
    <name evidence="14" type="ORF">HCN50_20575</name>
</gene>
<feature type="transmembrane region" description="Helical" evidence="12">
    <location>
        <begin position="85"/>
        <end position="114"/>
    </location>
</feature>
<comment type="subcellular location">
    <subcellularLocation>
        <location evidence="1">Cell inner membrane</location>
        <topology evidence="1">Multi-pass membrane protein</topology>
    </subcellularLocation>
    <subcellularLocation>
        <location evidence="12">Cell membrane</location>
        <topology evidence="12">Multi-pass membrane protein</topology>
    </subcellularLocation>
</comment>
<name>A0A7Y4H7A5_9BRAD</name>
<dbReference type="NCBIfam" id="NF003956">
    <property type="entry name" value="PRK05454.1-3"/>
    <property type="match status" value="1"/>
</dbReference>
<evidence type="ECO:0000256" key="11">
    <source>
        <dbReference type="ARBA" id="ARBA00023136"/>
    </source>
</evidence>
<keyword evidence="15" id="KW-1185">Reference proteome</keyword>
<dbReference type="Pfam" id="PF13632">
    <property type="entry name" value="Glyco_trans_2_3"/>
    <property type="match status" value="1"/>
</dbReference>
<dbReference type="PANTHER" id="PTHR43867">
    <property type="entry name" value="CELLULOSE SYNTHASE CATALYTIC SUBUNIT A [UDP-FORMING]"/>
    <property type="match status" value="1"/>
</dbReference>
<feature type="transmembrane region" description="Helical" evidence="12">
    <location>
        <begin position="457"/>
        <end position="482"/>
    </location>
</feature>
<dbReference type="PANTHER" id="PTHR43867:SF5">
    <property type="entry name" value="GLUCANS BIOSYNTHESIS GLUCOSYLTRANSFERASE H"/>
    <property type="match status" value="1"/>
</dbReference>
<feature type="transmembrane region" description="Helical" evidence="12">
    <location>
        <begin position="494"/>
        <end position="517"/>
    </location>
</feature>
<evidence type="ECO:0000256" key="1">
    <source>
        <dbReference type="ARBA" id="ARBA00004429"/>
    </source>
</evidence>
<evidence type="ECO:0000313" key="15">
    <source>
        <dbReference type="Proteomes" id="UP000528734"/>
    </source>
</evidence>
<evidence type="ECO:0000259" key="13">
    <source>
        <dbReference type="Pfam" id="PF13632"/>
    </source>
</evidence>
<keyword evidence="5 12" id="KW-1003">Cell membrane</keyword>
<dbReference type="Proteomes" id="UP000528734">
    <property type="component" value="Unassembled WGS sequence"/>
</dbReference>
<dbReference type="EMBL" id="JAAVLW010000006">
    <property type="protein sequence ID" value="NOJ48619.1"/>
    <property type="molecule type" value="Genomic_DNA"/>
</dbReference>
<evidence type="ECO:0000256" key="4">
    <source>
        <dbReference type="ARBA" id="ARBA00020585"/>
    </source>
</evidence>
<keyword evidence="11 12" id="KW-0472">Membrane</keyword>
<evidence type="ECO:0000256" key="10">
    <source>
        <dbReference type="ARBA" id="ARBA00022989"/>
    </source>
</evidence>
<dbReference type="RefSeq" id="WP_171711503.1">
    <property type="nucleotide sequence ID" value="NZ_JAAVLW010000006.1"/>
</dbReference>
<dbReference type="GO" id="GO:0009250">
    <property type="term" value="P:glucan biosynthetic process"/>
    <property type="evidence" value="ECO:0007669"/>
    <property type="project" value="UniProtKB-UniRule"/>
</dbReference>
<comment type="caution">
    <text evidence="14">The sequence shown here is derived from an EMBL/GenBank/DDBJ whole genome shotgun (WGS) entry which is preliminary data.</text>
</comment>